<dbReference type="OMA" id="DEEYSIC"/>
<dbReference type="PANTHER" id="PTHR31378:SF29">
    <property type="entry name" value="EGF-LIKE DOMAIN-CONTAINING PROTEIN-RELATED"/>
    <property type="match status" value="1"/>
</dbReference>
<dbReference type="PhylomeDB" id="Q54JJ9"/>
<keyword evidence="8" id="KW-1185">Reference proteome</keyword>
<evidence type="ECO:0000313" key="7">
    <source>
        <dbReference type="EMBL" id="EAL63427.1"/>
    </source>
</evidence>
<dbReference type="Pfam" id="PF22933">
    <property type="entry name" value="ComC_SSD"/>
    <property type="match status" value="1"/>
</dbReference>
<dbReference type="VEuPathDB" id="AmoebaDB:DDB_G0288003"/>
<evidence type="ECO:0000259" key="5">
    <source>
        <dbReference type="Pfam" id="PF23034"/>
    </source>
</evidence>
<dbReference type="SMR" id="Q54JJ9"/>
<dbReference type="FunCoup" id="Q54JJ9">
    <property type="interactions" value="744"/>
</dbReference>
<dbReference type="Pfam" id="PF25820">
    <property type="entry name" value="DUF7949"/>
    <property type="match status" value="1"/>
</dbReference>
<dbReference type="eggNOG" id="ENOG502SC7H">
    <property type="taxonomic scope" value="Eukaryota"/>
</dbReference>
<dbReference type="dictyBase" id="DDB_G0288003"/>
<comment type="caution">
    <text evidence="7">The sequence shown here is derived from an EMBL/GenBank/DDBJ whole genome shotgun (WGS) entry which is preliminary data.</text>
</comment>
<gene>
    <name evidence="7" type="ORF">DDB_G0288003</name>
</gene>
<keyword evidence="1" id="KW-0812">Transmembrane</keyword>
<keyword evidence="1" id="KW-0472">Membrane</keyword>
<feature type="domain" description="DUF7034" evidence="4">
    <location>
        <begin position="790"/>
        <end position="903"/>
    </location>
</feature>
<evidence type="ECO:0000256" key="1">
    <source>
        <dbReference type="SAM" id="Phobius"/>
    </source>
</evidence>
<evidence type="ECO:0000259" key="4">
    <source>
        <dbReference type="Pfam" id="PF23033"/>
    </source>
</evidence>
<protein>
    <submittedName>
        <fullName evidence="7">EGF-like domain-containing protein</fullName>
    </submittedName>
</protein>
<dbReference type="InterPro" id="IPR057709">
    <property type="entry name" value="DUF7949"/>
</dbReference>
<dbReference type="InParanoid" id="Q54JJ9"/>
<dbReference type="InterPro" id="IPR055463">
    <property type="entry name" value="DUF7035"/>
</dbReference>
<dbReference type="Pfam" id="PF23033">
    <property type="entry name" value="DUF7034"/>
    <property type="match status" value="1"/>
</dbReference>
<reference evidence="7 8" key="1">
    <citation type="journal article" date="2005" name="Nature">
        <title>The genome of the social amoeba Dictyostelium discoideum.</title>
        <authorList>
            <consortium name="The Dictyostelium discoideum Sequencing Consortium"/>
            <person name="Eichinger L."/>
            <person name="Pachebat J.A."/>
            <person name="Glockner G."/>
            <person name="Rajandream M.A."/>
            <person name="Sucgang R."/>
            <person name="Berriman M."/>
            <person name="Song J."/>
            <person name="Olsen R."/>
            <person name="Szafranski K."/>
            <person name="Xu Q."/>
            <person name="Tunggal B."/>
            <person name="Kummerfeld S."/>
            <person name="Madera M."/>
            <person name="Konfortov B.A."/>
            <person name="Rivero F."/>
            <person name="Bankier A.T."/>
            <person name="Lehmann R."/>
            <person name="Hamlin N."/>
            <person name="Davies R."/>
            <person name="Gaudet P."/>
            <person name="Fey P."/>
            <person name="Pilcher K."/>
            <person name="Chen G."/>
            <person name="Saunders D."/>
            <person name="Sodergren E."/>
            <person name="Davis P."/>
            <person name="Kerhornou A."/>
            <person name="Nie X."/>
            <person name="Hall N."/>
            <person name="Anjard C."/>
            <person name="Hemphill L."/>
            <person name="Bason N."/>
            <person name="Farbrother P."/>
            <person name="Desany B."/>
            <person name="Just E."/>
            <person name="Morio T."/>
            <person name="Rost R."/>
            <person name="Churcher C."/>
            <person name="Cooper J."/>
            <person name="Haydock S."/>
            <person name="van Driessche N."/>
            <person name="Cronin A."/>
            <person name="Goodhead I."/>
            <person name="Muzny D."/>
            <person name="Mourier T."/>
            <person name="Pain A."/>
            <person name="Lu M."/>
            <person name="Harper D."/>
            <person name="Lindsay R."/>
            <person name="Hauser H."/>
            <person name="James K."/>
            <person name="Quiles M."/>
            <person name="Madan Babu M."/>
            <person name="Saito T."/>
            <person name="Buchrieser C."/>
            <person name="Wardroper A."/>
            <person name="Felder M."/>
            <person name="Thangavelu M."/>
            <person name="Johnson D."/>
            <person name="Knights A."/>
            <person name="Loulseged H."/>
            <person name="Mungall K."/>
            <person name="Oliver K."/>
            <person name="Price C."/>
            <person name="Quail M.A."/>
            <person name="Urushihara H."/>
            <person name="Hernandez J."/>
            <person name="Rabbinowitsch E."/>
            <person name="Steffen D."/>
            <person name="Sanders M."/>
            <person name="Ma J."/>
            <person name="Kohara Y."/>
            <person name="Sharp S."/>
            <person name="Simmonds M."/>
            <person name="Spiegler S."/>
            <person name="Tivey A."/>
            <person name="Sugano S."/>
            <person name="White B."/>
            <person name="Walker D."/>
            <person name="Woodward J."/>
            <person name="Winckler T."/>
            <person name="Tanaka Y."/>
            <person name="Shaulsky G."/>
            <person name="Schleicher M."/>
            <person name="Weinstock G."/>
            <person name="Rosenthal A."/>
            <person name="Cox E.C."/>
            <person name="Chisholm R.L."/>
            <person name="Gibbs R."/>
            <person name="Loomis W.F."/>
            <person name="Platzer M."/>
            <person name="Kay R.R."/>
            <person name="Williams J."/>
            <person name="Dear P.H."/>
            <person name="Noegel A.A."/>
            <person name="Barrell B."/>
            <person name="Kuspa A."/>
        </authorList>
    </citation>
    <scope>NUCLEOTIDE SEQUENCE [LARGE SCALE GENOMIC DNA]</scope>
    <source>
        <strain evidence="7 8">AX4</strain>
    </source>
</reference>
<evidence type="ECO:0000313" key="8">
    <source>
        <dbReference type="Proteomes" id="UP000002195"/>
    </source>
</evidence>
<dbReference type="Pfam" id="PF23034">
    <property type="entry name" value="DUF7035"/>
    <property type="match status" value="1"/>
</dbReference>
<feature type="domain" description="ComC supersandwich" evidence="3">
    <location>
        <begin position="1079"/>
        <end position="1297"/>
    </location>
</feature>
<proteinExistence type="predicted"/>
<dbReference type="GeneID" id="8626407"/>
<dbReference type="AlphaFoldDB" id="Q54JJ9"/>
<feature type="transmembrane region" description="Helical" evidence="1">
    <location>
        <begin position="1323"/>
        <end position="1346"/>
    </location>
</feature>
<evidence type="ECO:0000259" key="6">
    <source>
        <dbReference type="Pfam" id="PF25820"/>
    </source>
</evidence>
<dbReference type="PANTHER" id="PTHR31378">
    <property type="entry name" value="EGF-LIKE DOMAIN-CONTAINING PROTEIN-RELATED-RELATED"/>
    <property type="match status" value="1"/>
</dbReference>
<evidence type="ECO:0000256" key="2">
    <source>
        <dbReference type="SAM" id="SignalP"/>
    </source>
</evidence>
<organism evidence="7 8">
    <name type="scientific">Dictyostelium discoideum</name>
    <name type="common">Social amoeba</name>
    <dbReference type="NCBI Taxonomy" id="44689"/>
    <lineage>
        <taxon>Eukaryota</taxon>
        <taxon>Amoebozoa</taxon>
        <taxon>Evosea</taxon>
        <taxon>Eumycetozoa</taxon>
        <taxon>Dictyostelia</taxon>
        <taxon>Dictyosteliales</taxon>
        <taxon>Dictyosteliaceae</taxon>
        <taxon>Dictyostelium</taxon>
    </lineage>
</organism>
<feature type="domain" description="DUF7035" evidence="5">
    <location>
        <begin position="650"/>
        <end position="778"/>
    </location>
</feature>
<dbReference type="InterPro" id="IPR054484">
    <property type="entry name" value="ComC_SSD"/>
</dbReference>
<evidence type="ECO:0000259" key="3">
    <source>
        <dbReference type="Pfam" id="PF22933"/>
    </source>
</evidence>
<feature type="signal peptide" evidence="2">
    <location>
        <begin position="1"/>
        <end position="22"/>
    </location>
</feature>
<sequence>MKQNIIIFLLILFVFCFCKIKSENSIIDIYDISKKKVDTYTRYPSDTYETQCDFVFFLLLVDNSNSGQDFNVYTIDFEPSINFTPLFSNSTAQVIGVKVYHVFAGNYSPTIFTSFSNDSSINNSITINYSCQLIDPKTLNYTVFTYNNNSTSNSIFNMGAVFFFNVKSPIQSIYTPSNNNSYTSTFGEGMSFFAIYSTINFNEYNSLNILFWDENYINITFPQVDYKNSNNKNTQIITYPSKIDNFIQYGVNTFPLYKFTSNATNKNPFIYSIGQSSSVDRPVPIYQSKNGDLTYLGKLSEFYPSHVTVFCQYDDKFLPIFNITYNMTELPLYISGKFNIIYTPPNETNLVNTFIFTLFGNSTRKYDYTMIRCITEQIQKIFYFPFGFKHGTNFNFQTKVSFLQQLKSSTTGNNYSFQNDNFNILPNQYINSTGEKPEILFFEMVHLLDCNFLIRIKMKDFFYLYVHNDLGYKVIGFESLVRMENDVGLYEFVFDYITNEFVGLDVYDTLGRSRKYNVGDFISLNPITTINPSHQKLNSYFIHNVSFLLNDIDVTNKSVDNILFFNYDGIDTNTPIIFILSDYVSILYQINNITFGTWNSTISKFQIQFTVPANTQLGNFPWILMIGNGVPLISEVLPDSYQLRIKSTYFDAYGPIFENVIKINNGNYIGFRFVISDPINGFLKGKIVVRGEMDGSIYTFNLNENHIIKGDIYLGEYEINITLSSVCASQYYLITDVELWDRSLNLNQFSTWKAVNLLTNPFINYLNDSEINRIYKQCIGVNDGIDESPPVLLSFEANRTVNSDGSQIISFNFQVFDEDTGLKDEQFPTVYISTGYLRVIEGKSKLLYKNNSTATFTCDIDIPYAFGYKQDIIFSVYGFINNGGYFSGYSTECLKNSSFIYSIPDLPIVERLFIEGTTKITSTGNKLWIMGTKFGPNQLVHIKYYSDTDFSQISQPTKVYGVTMLIEDIKPTDKPFIIKIVDSSPIVINNKESNHFVVTPKVFKYPPPTIFPTLSPIPTNKPQKCIGEPECGGKNQGYCSQSGCICYQPWVGIDCGSQVIIIPQPSTNTSTPTVEIPIIPGNNNNTNNNNQTTNYYIFKSLISIVSLRELDFQSKPIKSFTFEKWIFTTITNSKSKYEAMILNENITTTITVNIEWFKDSTNISFANSQMTIDASSVKYTIEISEYKFSNSLNQLQLVMSASFETDNNNDICSLTKFGDSSKDDNSNYFKIQIDDHSLYGRFIKRAIIDNYVRSIDNVLLDSSMETIKTPSTSQSFIGITIPNYKQSIIVDPDFSVLIDSKSVSNDEEYSICKSKSKLTTTQLIGIIIGSVGFAAVIIFSITYFIIKKHRESRFTKSFDKKLKKLAENK</sequence>
<dbReference type="PaxDb" id="44689-DDB0238787"/>
<dbReference type="EMBL" id="AAFI02000107">
    <property type="protein sequence ID" value="EAL63427.1"/>
    <property type="molecule type" value="Genomic_DNA"/>
</dbReference>
<dbReference type="RefSeq" id="XP_636932.1">
    <property type="nucleotide sequence ID" value="XM_631840.1"/>
</dbReference>
<dbReference type="InterPro" id="IPR055462">
    <property type="entry name" value="DUF7034"/>
</dbReference>
<name>Q54JJ9_DICDI</name>
<dbReference type="HOGENOM" id="CLU_004923_0_0_1"/>
<keyword evidence="1" id="KW-1133">Transmembrane helix</keyword>
<dbReference type="Proteomes" id="UP000002195">
    <property type="component" value="Unassembled WGS sequence"/>
</dbReference>
<feature type="chain" id="PRO_5004249967" evidence="2">
    <location>
        <begin position="23"/>
        <end position="1369"/>
    </location>
</feature>
<accession>Q54JJ9</accession>
<dbReference type="KEGG" id="ddi:DDB_G0288003"/>
<feature type="domain" description="DUF7949" evidence="6">
    <location>
        <begin position="1025"/>
        <end position="1059"/>
    </location>
</feature>
<keyword evidence="2" id="KW-0732">Signal</keyword>